<dbReference type="AlphaFoldDB" id="A0A4Y7U4Z6"/>
<evidence type="ECO:0000256" key="7">
    <source>
        <dbReference type="SAM" id="Phobius"/>
    </source>
</evidence>
<dbReference type="GO" id="GO:0005886">
    <property type="term" value="C:plasma membrane"/>
    <property type="evidence" value="ECO:0007669"/>
    <property type="project" value="UniProtKB-SubCell"/>
</dbReference>
<keyword evidence="3 7" id="KW-0812">Transmembrane</keyword>
<evidence type="ECO:0000256" key="4">
    <source>
        <dbReference type="ARBA" id="ARBA00022989"/>
    </source>
</evidence>
<accession>A0A4Y7U4Z6</accession>
<evidence type="ECO:0000259" key="8">
    <source>
        <dbReference type="Pfam" id="PF02687"/>
    </source>
</evidence>
<dbReference type="Pfam" id="PF02687">
    <property type="entry name" value="FtsX"/>
    <property type="match status" value="1"/>
</dbReference>
<sequence length="65" mass="6773">GGLAGIVLGILVGFAFSSAMGFAFVIPWMAIFAAFATSFMVAIVSGLYPAVKASKLDPIEALRYE</sequence>
<evidence type="ECO:0000256" key="1">
    <source>
        <dbReference type="ARBA" id="ARBA00004651"/>
    </source>
</evidence>
<evidence type="ECO:0000256" key="2">
    <source>
        <dbReference type="ARBA" id="ARBA00022475"/>
    </source>
</evidence>
<comment type="subcellular location">
    <subcellularLocation>
        <location evidence="1">Cell membrane</location>
        <topology evidence="1">Multi-pass membrane protein</topology>
    </subcellularLocation>
</comment>
<keyword evidence="4 7" id="KW-1133">Transmembrane helix</keyword>
<dbReference type="InterPro" id="IPR003838">
    <property type="entry name" value="ABC3_permease_C"/>
</dbReference>
<evidence type="ECO:0000256" key="5">
    <source>
        <dbReference type="ARBA" id="ARBA00023136"/>
    </source>
</evidence>
<reference evidence="9 10" key="1">
    <citation type="journal article" date="2018" name="Syst. Appl. Microbiol.">
        <title>Flavobacterium circumlabens sp. nov. and Flavobacterium cupreum sp. nov., two psychrotrophic species isolated from Antarctic environmental samples.</title>
        <authorList>
            <person name="Kralova S."/>
            <person name="Busse H.J."/>
            <person name="Svec P."/>
            <person name="Maslanova I."/>
            <person name="Stankova E."/>
            <person name="Bartak M."/>
            <person name="Sedlacek I."/>
        </authorList>
    </citation>
    <scope>NUCLEOTIDE SEQUENCE [LARGE SCALE GENOMIC DNA]</scope>
    <source>
        <strain evidence="9 10">CCM 8828</strain>
    </source>
</reference>
<evidence type="ECO:0000313" key="9">
    <source>
        <dbReference type="EMBL" id="TEB41503.1"/>
    </source>
</evidence>
<dbReference type="PANTHER" id="PTHR30572:SF4">
    <property type="entry name" value="ABC TRANSPORTER PERMEASE YTRF"/>
    <property type="match status" value="1"/>
</dbReference>
<dbReference type="PANTHER" id="PTHR30572">
    <property type="entry name" value="MEMBRANE COMPONENT OF TRANSPORTER-RELATED"/>
    <property type="match status" value="1"/>
</dbReference>
<evidence type="ECO:0000256" key="3">
    <source>
        <dbReference type="ARBA" id="ARBA00022692"/>
    </source>
</evidence>
<keyword evidence="5 7" id="KW-0472">Membrane</keyword>
<dbReference type="Proteomes" id="UP000298340">
    <property type="component" value="Unassembled WGS sequence"/>
</dbReference>
<comment type="similarity">
    <text evidence="6">Belongs to the ABC-4 integral membrane protein family.</text>
</comment>
<organism evidence="9 10">
    <name type="scientific">Flavobacterium circumlabens</name>
    <dbReference type="NCBI Taxonomy" id="2133765"/>
    <lineage>
        <taxon>Bacteria</taxon>
        <taxon>Pseudomonadati</taxon>
        <taxon>Bacteroidota</taxon>
        <taxon>Flavobacteriia</taxon>
        <taxon>Flavobacteriales</taxon>
        <taxon>Flavobacteriaceae</taxon>
        <taxon>Flavobacterium</taxon>
    </lineage>
</organism>
<feature type="transmembrane region" description="Helical" evidence="7">
    <location>
        <begin position="29"/>
        <end position="51"/>
    </location>
</feature>
<feature type="domain" description="ABC3 transporter permease C-terminal" evidence="8">
    <location>
        <begin position="3"/>
        <end position="58"/>
    </location>
</feature>
<evidence type="ECO:0000313" key="10">
    <source>
        <dbReference type="Proteomes" id="UP000298340"/>
    </source>
</evidence>
<dbReference type="RefSeq" id="WP_134092306.1">
    <property type="nucleotide sequence ID" value="NZ_QWDN01000175.1"/>
</dbReference>
<dbReference type="GO" id="GO:0022857">
    <property type="term" value="F:transmembrane transporter activity"/>
    <property type="evidence" value="ECO:0007669"/>
    <property type="project" value="TreeGrafter"/>
</dbReference>
<feature type="non-terminal residue" evidence="9">
    <location>
        <position position="1"/>
    </location>
</feature>
<evidence type="ECO:0000256" key="6">
    <source>
        <dbReference type="ARBA" id="ARBA00038076"/>
    </source>
</evidence>
<gene>
    <name evidence="9" type="ORF">D0809_25200</name>
</gene>
<dbReference type="InterPro" id="IPR050250">
    <property type="entry name" value="Macrolide_Exporter_MacB"/>
</dbReference>
<keyword evidence="2" id="KW-1003">Cell membrane</keyword>
<comment type="caution">
    <text evidence="9">The sequence shown here is derived from an EMBL/GenBank/DDBJ whole genome shotgun (WGS) entry which is preliminary data.</text>
</comment>
<name>A0A4Y7U4Z6_9FLAO</name>
<protein>
    <submittedName>
        <fullName evidence="9">ABC transporter permease</fullName>
    </submittedName>
</protein>
<proteinExistence type="inferred from homology"/>
<dbReference type="EMBL" id="QWDN01000175">
    <property type="protein sequence ID" value="TEB41503.1"/>
    <property type="molecule type" value="Genomic_DNA"/>
</dbReference>